<dbReference type="GO" id="GO:0003700">
    <property type="term" value="F:DNA-binding transcription factor activity"/>
    <property type="evidence" value="ECO:0007669"/>
    <property type="project" value="InterPro"/>
</dbReference>
<dbReference type="eggNOG" id="COG1846">
    <property type="taxonomic scope" value="Bacteria"/>
</dbReference>
<dbReference type="EMBL" id="CP001802">
    <property type="protein sequence ID" value="ACY23911.1"/>
    <property type="molecule type" value="Genomic_DNA"/>
</dbReference>
<dbReference type="Gene3D" id="1.10.10.10">
    <property type="entry name" value="Winged helix-like DNA-binding domain superfamily/Winged helix DNA-binding domain"/>
    <property type="match status" value="1"/>
</dbReference>
<dbReference type="PROSITE" id="PS50995">
    <property type="entry name" value="HTH_MARR_2"/>
    <property type="match status" value="1"/>
</dbReference>
<reference evidence="2 3" key="2">
    <citation type="journal article" date="2010" name="Stand. Genomic Sci.">
        <title>Complete genome sequence of Gordonia bronchialis type strain (3410).</title>
        <authorList>
            <person name="Ivanova N."/>
            <person name="Sikorski J."/>
            <person name="Jando M."/>
            <person name="Lapidus A."/>
            <person name="Nolan M."/>
            <person name="Lucas S."/>
            <person name="Del Rio T.G."/>
            <person name="Tice H."/>
            <person name="Copeland A."/>
            <person name="Cheng J.F."/>
            <person name="Chen F."/>
            <person name="Bruce D."/>
            <person name="Goodwin L."/>
            <person name="Pitluck S."/>
            <person name="Mavromatis K."/>
            <person name="Ovchinnikova G."/>
            <person name="Pati A."/>
            <person name="Chen A."/>
            <person name="Palaniappan K."/>
            <person name="Land M."/>
            <person name="Hauser L."/>
            <person name="Chang Y.J."/>
            <person name="Jeffries C.D."/>
            <person name="Chain P."/>
            <person name="Saunders E."/>
            <person name="Han C."/>
            <person name="Detter J.C."/>
            <person name="Brettin T."/>
            <person name="Rohde M."/>
            <person name="Goker M."/>
            <person name="Bristow J."/>
            <person name="Eisen J.A."/>
            <person name="Markowitz V."/>
            <person name="Hugenholtz P."/>
            <person name="Klenk H.P."/>
            <person name="Kyrpides N.C."/>
        </authorList>
    </citation>
    <scope>NUCLEOTIDE SEQUENCE [LARGE SCALE GENOMIC DNA]</scope>
    <source>
        <strain evidence="3">ATCC 25592 / DSM 43247 / BCRC 13721 / JCM 3198 / KCTC 3076 / NBRC 16047 / NCTC 10667</strain>
    </source>
</reference>
<sequence>MSDSDVSAIAVALRPTLTRLYLALRRHTPIREYTAAQASALTVLLDHGPMRMGELAERESIRMPTATALIDGLTRNGLVERRPDPDDRRAVLVALTEHGADVLDRVRGQRDSILTAALARLGADDRAAIAAAAPALQKLREELDIQPTSDRSGASAD</sequence>
<keyword evidence="3" id="KW-1185">Reference proteome</keyword>
<dbReference type="RefSeq" id="WP_012836382.1">
    <property type="nucleotide sequence ID" value="NC_013441.1"/>
</dbReference>
<evidence type="ECO:0000259" key="1">
    <source>
        <dbReference type="PROSITE" id="PS50995"/>
    </source>
</evidence>
<dbReference type="PRINTS" id="PR00598">
    <property type="entry name" value="HTHMARR"/>
</dbReference>
<accession>D0L8G3</accession>
<dbReference type="InterPro" id="IPR000835">
    <property type="entry name" value="HTH_MarR-typ"/>
</dbReference>
<dbReference type="Pfam" id="PF01047">
    <property type="entry name" value="MarR"/>
    <property type="match status" value="1"/>
</dbReference>
<feature type="domain" description="HTH marR-type" evidence="1">
    <location>
        <begin position="10"/>
        <end position="141"/>
    </location>
</feature>
<protein>
    <submittedName>
        <fullName evidence="2">Regulatory protein MarR</fullName>
    </submittedName>
</protein>
<evidence type="ECO:0000313" key="2">
    <source>
        <dbReference type="EMBL" id="ACY23911.1"/>
    </source>
</evidence>
<name>D0L8G3_GORB4</name>
<dbReference type="STRING" id="526226.Gbro_4796"/>
<evidence type="ECO:0000313" key="3">
    <source>
        <dbReference type="Proteomes" id="UP000001219"/>
    </source>
</evidence>
<dbReference type="Proteomes" id="UP000001219">
    <property type="component" value="Chromosome"/>
</dbReference>
<organism evidence="2 3">
    <name type="scientific">Gordonia bronchialis (strain ATCC 25592 / DSM 43247 / BCRC 13721 / JCM 3198 / KCTC 3076 / NBRC 16047 / NCTC 10667)</name>
    <name type="common">Rhodococcus bronchialis</name>
    <dbReference type="NCBI Taxonomy" id="526226"/>
    <lineage>
        <taxon>Bacteria</taxon>
        <taxon>Bacillati</taxon>
        <taxon>Actinomycetota</taxon>
        <taxon>Actinomycetes</taxon>
        <taxon>Mycobacteriales</taxon>
        <taxon>Gordoniaceae</taxon>
        <taxon>Gordonia</taxon>
    </lineage>
</organism>
<proteinExistence type="predicted"/>
<dbReference type="InterPro" id="IPR036390">
    <property type="entry name" value="WH_DNA-bd_sf"/>
</dbReference>
<dbReference type="SMART" id="SM00347">
    <property type="entry name" value="HTH_MARR"/>
    <property type="match status" value="1"/>
</dbReference>
<dbReference type="PANTHER" id="PTHR39515:SF2">
    <property type="entry name" value="HTH-TYPE TRANSCRIPTIONAL REGULATOR RV0880"/>
    <property type="match status" value="1"/>
</dbReference>
<dbReference type="PANTHER" id="PTHR39515">
    <property type="entry name" value="CONSERVED PROTEIN"/>
    <property type="match status" value="1"/>
</dbReference>
<dbReference type="InterPro" id="IPR036388">
    <property type="entry name" value="WH-like_DNA-bd_sf"/>
</dbReference>
<dbReference type="HOGENOM" id="CLU_083287_15_1_11"/>
<dbReference type="SUPFAM" id="SSF46785">
    <property type="entry name" value="Winged helix' DNA-binding domain"/>
    <property type="match status" value="1"/>
</dbReference>
<gene>
    <name evidence="2" type="ordered locus">Gbro_4796</name>
</gene>
<dbReference type="OrthoDB" id="3216907at2"/>
<reference evidence="3" key="1">
    <citation type="submission" date="2009-10" db="EMBL/GenBank/DDBJ databases">
        <title>The complete chromosome of Gordonia bronchialis DSM 43247.</title>
        <authorList>
            <consortium name="US DOE Joint Genome Institute (JGI-PGF)"/>
            <person name="Lucas S."/>
            <person name="Copeland A."/>
            <person name="Lapidus A."/>
            <person name="Glavina del Rio T."/>
            <person name="Dalin E."/>
            <person name="Tice H."/>
            <person name="Bruce D."/>
            <person name="Goodwin L."/>
            <person name="Pitluck S."/>
            <person name="Kyrpides N."/>
            <person name="Mavromatis K."/>
            <person name="Ivanova N."/>
            <person name="Ovchinnikova G."/>
            <person name="Saunders E."/>
            <person name="Brettin T."/>
            <person name="Detter J.C."/>
            <person name="Han C."/>
            <person name="Larimer F."/>
            <person name="Land M."/>
            <person name="Hauser L."/>
            <person name="Markowitz V."/>
            <person name="Cheng J.-F."/>
            <person name="Hugenholtz P."/>
            <person name="Woyke T."/>
            <person name="Wu D."/>
            <person name="Jando M."/>
            <person name="Schneider S."/>
            <person name="Goeker M."/>
            <person name="Klenk H.-P."/>
            <person name="Eisen J.A."/>
        </authorList>
    </citation>
    <scope>NUCLEOTIDE SEQUENCE [LARGE SCALE GENOMIC DNA]</scope>
    <source>
        <strain evidence="3">ATCC 25592 / DSM 43247 / BCRC 13721 / JCM 3198 / KCTC 3076 / NBRC 16047 / NCTC 10667</strain>
    </source>
</reference>
<dbReference type="AlphaFoldDB" id="D0L8G3"/>
<dbReference type="InterPro" id="IPR052526">
    <property type="entry name" value="HTH-type_Bedaq_tolerance"/>
</dbReference>
<dbReference type="KEGG" id="gbr:Gbro_4796"/>